<organism evidence="6 7">
    <name type="scientific">Metamycoplasma cloacale</name>
    <dbReference type="NCBI Taxonomy" id="92401"/>
    <lineage>
        <taxon>Bacteria</taxon>
        <taxon>Bacillati</taxon>
        <taxon>Mycoplasmatota</taxon>
        <taxon>Mycoplasmoidales</taxon>
        <taxon>Metamycoplasmataceae</taxon>
        <taxon>Metamycoplasma</taxon>
    </lineage>
</organism>
<dbReference type="GO" id="GO:0006412">
    <property type="term" value="P:translation"/>
    <property type="evidence" value="ECO:0007669"/>
    <property type="project" value="UniProtKB-UniRule"/>
</dbReference>
<name>A0A2Z4LML9_9BACT</name>
<dbReference type="RefSeq" id="WP_084271875.1">
    <property type="nucleotide sequence ID" value="NZ_CP030103.1"/>
</dbReference>
<dbReference type="InterPro" id="IPR038584">
    <property type="entry name" value="Ribosomal_bL33_sf"/>
</dbReference>
<dbReference type="GO" id="GO:0005737">
    <property type="term" value="C:cytoplasm"/>
    <property type="evidence" value="ECO:0007669"/>
    <property type="project" value="UniProtKB-ARBA"/>
</dbReference>
<sequence>MKNTKKIILACQNCLNKNYRVNKSNEERLILKKFCKFCNCETEHKEEK</sequence>
<gene>
    <name evidence="5 6" type="primary">rpmG</name>
    <name evidence="6" type="ORF">DK849_00080</name>
</gene>
<dbReference type="Proteomes" id="UP000249865">
    <property type="component" value="Chromosome"/>
</dbReference>
<dbReference type="HAMAP" id="MF_00294">
    <property type="entry name" value="Ribosomal_bL33"/>
    <property type="match status" value="1"/>
</dbReference>
<evidence type="ECO:0000256" key="3">
    <source>
        <dbReference type="ARBA" id="ARBA00023274"/>
    </source>
</evidence>
<protein>
    <recommendedName>
        <fullName evidence="4 5">Large ribosomal subunit protein bL33</fullName>
    </recommendedName>
</protein>
<evidence type="ECO:0000256" key="1">
    <source>
        <dbReference type="ARBA" id="ARBA00007596"/>
    </source>
</evidence>
<reference evidence="7" key="1">
    <citation type="submission" date="2018-06" db="EMBL/GenBank/DDBJ databases">
        <title>Complete genome sequences of Mycoplasma anatis, M. anseris and M. cloacale type strains.</title>
        <authorList>
            <person name="Grozner D."/>
            <person name="Forro B."/>
            <person name="Sulyok K.M."/>
            <person name="Marton S."/>
            <person name="Kreizinger Z."/>
            <person name="Banyai K."/>
            <person name="Gyuranecz M."/>
        </authorList>
    </citation>
    <scope>NUCLEOTIDE SEQUENCE [LARGE SCALE GENOMIC DNA]</scope>
    <source>
        <strain evidence="7">NCTC 10199</strain>
    </source>
</reference>
<accession>A0A2Z4LML9</accession>
<dbReference type="EMBL" id="CP030103">
    <property type="protein sequence ID" value="AWX42487.1"/>
    <property type="molecule type" value="Genomic_DNA"/>
</dbReference>
<dbReference type="Gene3D" id="2.20.28.120">
    <property type="entry name" value="Ribosomal protein L33"/>
    <property type="match status" value="1"/>
</dbReference>
<comment type="similarity">
    <text evidence="1 5">Belongs to the bacterial ribosomal protein bL33 family.</text>
</comment>
<dbReference type="AlphaFoldDB" id="A0A2Z4LML9"/>
<dbReference type="GO" id="GO:0005840">
    <property type="term" value="C:ribosome"/>
    <property type="evidence" value="ECO:0007669"/>
    <property type="project" value="UniProtKB-KW"/>
</dbReference>
<dbReference type="InterPro" id="IPR001705">
    <property type="entry name" value="Ribosomal_bL33"/>
</dbReference>
<dbReference type="Pfam" id="PF00471">
    <property type="entry name" value="Ribosomal_L33"/>
    <property type="match status" value="1"/>
</dbReference>
<keyword evidence="2 5" id="KW-0689">Ribosomal protein</keyword>
<dbReference type="OrthoDB" id="197660at2"/>
<dbReference type="GO" id="GO:0003735">
    <property type="term" value="F:structural constituent of ribosome"/>
    <property type="evidence" value="ECO:0007669"/>
    <property type="project" value="InterPro"/>
</dbReference>
<evidence type="ECO:0000256" key="2">
    <source>
        <dbReference type="ARBA" id="ARBA00022980"/>
    </source>
</evidence>
<dbReference type="InterPro" id="IPR011332">
    <property type="entry name" value="Ribosomal_zn-bd"/>
</dbReference>
<keyword evidence="7" id="KW-1185">Reference proteome</keyword>
<evidence type="ECO:0000256" key="4">
    <source>
        <dbReference type="ARBA" id="ARBA00035176"/>
    </source>
</evidence>
<proteinExistence type="inferred from homology"/>
<dbReference type="SUPFAM" id="SSF57829">
    <property type="entry name" value="Zn-binding ribosomal proteins"/>
    <property type="match status" value="1"/>
</dbReference>
<evidence type="ECO:0000313" key="6">
    <source>
        <dbReference type="EMBL" id="AWX42487.1"/>
    </source>
</evidence>
<dbReference type="KEGG" id="mclo:DK849_00080"/>
<dbReference type="NCBIfam" id="NF001764">
    <property type="entry name" value="PRK00504.1"/>
    <property type="match status" value="1"/>
</dbReference>
<evidence type="ECO:0000313" key="7">
    <source>
        <dbReference type="Proteomes" id="UP000249865"/>
    </source>
</evidence>
<dbReference type="GO" id="GO:1990904">
    <property type="term" value="C:ribonucleoprotein complex"/>
    <property type="evidence" value="ECO:0007669"/>
    <property type="project" value="UniProtKB-KW"/>
</dbReference>
<keyword evidence="3 5" id="KW-0687">Ribonucleoprotein</keyword>
<dbReference type="NCBIfam" id="TIGR01023">
    <property type="entry name" value="rpmG_bact"/>
    <property type="match status" value="1"/>
</dbReference>
<evidence type="ECO:0000256" key="5">
    <source>
        <dbReference type="HAMAP-Rule" id="MF_00294"/>
    </source>
</evidence>